<gene>
    <name evidence="1" type="ORF">B0H17DRAFT_939568</name>
</gene>
<keyword evidence="2" id="KW-1185">Reference proteome</keyword>
<protein>
    <submittedName>
        <fullName evidence="1">Uncharacterized protein</fullName>
    </submittedName>
</protein>
<dbReference type="Proteomes" id="UP001221757">
    <property type="component" value="Unassembled WGS sequence"/>
</dbReference>
<proteinExistence type="predicted"/>
<reference evidence="1" key="1">
    <citation type="submission" date="2023-03" db="EMBL/GenBank/DDBJ databases">
        <title>Massive genome expansion in bonnet fungi (Mycena s.s.) driven by repeated elements and novel gene families across ecological guilds.</title>
        <authorList>
            <consortium name="Lawrence Berkeley National Laboratory"/>
            <person name="Harder C.B."/>
            <person name="Miyauchi S."/>
            <person name="Viragh M."/>
            <person name="Kuo A."/>
            <person name="Thoen E."/>
            <person name="Andreopoulos B."/>
            <person name="Lu D."/>
            <person name="Skrede I."/>
            <person name="Drula E."/>
            <person name="Henrissat B."/>
            <person name="Morin E."/>
            <person name="Kohler A."/>
            <person name="Barry K."/>
            <person name="LaButti K."/>
            <person name="Morin E."/>
            <person name="Salamov A."/>
            <person name="Lipzen A."/>
            <person name="Mereny Z."/>
            <person name="Hegedus B."/>
            <person name="Baldrian P."/>
            <person name="Stursova M."/>
            <person name="Weitz H."/>
            <person name="Taylor A."/>
            <person name="Grigoriev I.V."/>
            <person name="Nagy L.G."/>
            <person name="Martin F."/>
            <person name="Kauserud H."/>
        </authorList>
    </citation>
    <scope>NUCLEOTIDE SEQUENCE</scope>
    <source>
        <strain evidence="1">CBHHK067</strain>
    </source>
</reference>
<dbReference type="EMBL" id="JARKIE010000089">
    <property type="protein sequence ID" value="KAJ7687241.1"/>
    <property type="molecule type" value="Genomic_DNA"/>
</dbReference>
<evidence type="ECO:0000313" key="1">
    <source>
        <dbReference type="EMBL" id="KAJ7687241.1"/>
    </source>
</evidence>
<organism evidence="1 2">
    <name type="scientific">Mycena rosella</name>
    <name type="common">Pink bonnet</name>
    <name type="synonym">Agaricus rosellus</name>
    <dbReference type="NCBI Taxonomy" id="1033263"/>
    <lineage>
        <taxon>Eukaryota</taxon>
        <taxon>Fungi</taxon>
        <taxon>Dikarya</taxon>
        <taxon>Basidiomycota</taxon>
        <taxon>Agaricomycotina</taxon>
        <taxon>Agaricomycetes</taxon>
        <taxon>Agaricomycetidae</taxon>
        <taxon>Agaricales</taxon>
        <taxon>Marasmiineae</taxon>
        <taxon>Mycenaceae</taxon>
        <taxon>Mycena</taxon>
    </lineage>
</organism>
<dbReference type="AlphaFoldDB" id="A0AAD7DBA0"/>
<name>A0AAD7DBA0_MYCRO</name>
<feature type="non-terminal residue" evidence="1">
    <location>
        <position position="1"/>
    </location>
</feature>
<evidence type="ECO:0000313" key="2">
    <source>
        <dbReference type="Proteomes" id="UP001221757"/>
    </source>
</evidence>
<sequence length="358" mass="39725">MIAALHGGSTKKLAATANFISLPQSISAGNGSGNMLSEPNAVMEETRDYFSKLYGRLPPVTTPKPWLTTPSILWVKERVLADPFVGNQKPSPGPDQWEKWCIKALSDFALALVLDLHNYSVMHSRFPGDLKDMWITMFHKRGLLTDLTNWRGLFLSNFLANSPISWLMTRLTAYSLRLRIVPETQVAVQKGVQSRDLMSFLVGMKGFDYLAPEGFYDAVRAYGLPQSIIDLDLASQTGTECRIRTFYGPTSPIVVSGVTKQGGPASPLKAIYTTSLGHRYLDDIAAQHVDSLVITTANALSADPHLPNDSSQVVVTMVEATDDSFIFAKSLHAAQSFCLHMEHFQFAYGWLTQWRKTF</sequence>
<comment type="caution">
    <text evidence="1">The sequence shown here is derived from an EMBL/GenBank/DDBJ whole genome shotgun (WGS) entry which is preliminary data.</text>
</comment>
<accession>A0AAD7DBA0</accession>